<organism evidence="2 3">
    <name type="scientific">Paralimibaculum aggregatum</name>
    <dbReference type="NCBI Taxonomy" id="3036245"/>
    <lineage>
        <taxon>Bacteria</taxon>
        <taxon>Pseudomonadati</taxon>
        <taxon>Pseudomonadota</taxon>
        <taxon>Alphaproteobacteria</taxon>
        <taxon>Rhodobacterales</taxon>
        <taxon>Paracoccaceae</taxon>
        <taxon>Paralimibaculum</taxon>
    </lineage>
</organism>
<dbReference type="InterPro" id="IPR009956">
    <property type="entry name" value="Post-segregation_anti-tox_CcdA"/>
</dbReference>
<reference evidence="2 3" key="1">
    <citation type="submission" date="2023-04" db="EMBL/GenBank/DDBJ databases">
        <title>Marinoamorphus aggregata gen. nov., sp. Nov., isolate from tissue of brittle star Ophioplocus japonicus.</title>
        <authorList>
            <person name="Kawano K."/>
            <person name="Sawayama S."/>
            <person name="Nakagawa S."/>
        </authorList>
    </citation>
    <scope>NUCLEOTIDE SEQUENCE [LARGE SCALE GENOMIC DNA]</scope>
    <source>
        <strain evidence="2 3">NKW23</strain>
    </source>
</reference>
<dbReference type="Proteomes" id="UP001239909">
    <property type="component" value="Unassembled WGS sequence"/>
</dbReference>
<protein>
    <submittedName>
        <fullName evidence="2">Type II toxin-antitoxin system CcdA family antitoxin</fullName>
    </submittedName>
</protein>
<evidence type="ECO:0000256" key="1">
    <source>
        <dbReference type="ARBA" id="ARBA00022649"/>
    </source>
</evidence>
<accession>A0ABQ6LKD6</accession>
<proteinExistence type="predicted"/>
<name>A0ABQ6LKD6_9RHOB</name>
<gene>
    <name evidence="2" type="ORF">LNKW23_19130</name>
</gene>
<dbReference type="RefSeq" id="WP_285671488.1">
    <property type="nucleotide sequence ID" value="NZ_BSYI01000012.1"/>
</dbReference>
<keyword evidence="3" id="KW-1185">Reference proteome</keyword>
<keyword evidence="1" id="KW-1277">Toxin-antitoxin system</keyword>
<evidence type="ECO:0000313" key="2">
    <source>
        <dbReference type="EMBL" id="GMG82700.1"/>
    </source>
</evidence>
<dbReference type="EMBL" id="BSYI01000012">
    <property type="protein sequence ID" value="GMG82700.1"/>
    <property type="molecule type" value="Genomic_DNA"/>
</dbReference>
<comment type="caution">
    <text evidence="2">The sequence shown here is derived from an EMBL/GenBank/DDBJ whole genome shotgun (WGS) entry which is preliminary data.</text>
</comment>
<dbReference type="Pfam" id="PF07362">
    <property type="entry name" value="CcdA"/>
    <property type="match status" value="1"/>
</dbReference>
<sequence length="78" mass="8760">MQPHSLPKKPTNLSLDQALLQEARELGVNLSQAAEHGLRQAIASAKAAAWKRENQVALESSNAWVEKRGLPLERFRRF</sequence>
<evidence type="ECO:0000313" key="3">
    <source>
        <dbReference type="Proteomes" id="UP001239909"/>
    </source>
</evidence>